<dbReference type="PANTHER" id="PTHR13693">
    <property type="entry name" value="CLASS II AMINOTRANSFERASE/8-AMINO-7-OXONONANOATE SYNTHASE"/>
    <property type="match status" value="1"/>
</dbReference>
<dbReference type="Pfam" id="PF00155">
    <property type="entry name" value="Aminotran_1_2"/>
    <property type="match status" value="1"/>
</dbReference>
<dbReference type="GO" id="GO:0009102">
    <property type="term" value="P:biotin biosynthetic process"/>
    <property type="evidence" value="ECO:0007669"/>
    <property type="project" value="UniProtKB-UniRule"/>
</dbReference>
<reference evidence="11 12" key="1">
    <citation type="journal article" date="2006" name="Int. J. Syst. Evol. Microbiol.">
        <title>Dyella yeojuensis sp. nov., isolated from greenhouse soil in Korea.</title>
        <authorList>
            <person name="Kim B.Y."/>
            <person name="Weon H.Y."/>
            <person name="Lee K.H."/>
            <person name="Seok S.J."/>
            <person name="Kwon S.W."/>
            <person name="Go S.J."/>
            <person name="Stackebrandt E."/>
        </authorList>
    </citation>
    <scope>NUCLEOTIDE SEQUENCE [LARGE SCALE GENOMIC DNA]</scope>
    <source>
        <strain evidence="11 12">DSM 17673</strain>
    </source>
</reference>
<dbReference type="HAMAP" id="MF_01693">
    <property type="entry name" value="BioF_aminotrans_2"/>
    <property type="match status" value="1"/>
</dbReference>
<dbReference type="Proteomes" id="UP000518878">
    <property type="component" value="Unassembled WGS sequence"/>
</dbReference>
<name>A0A7X5TRM8_9GAMM</name>
<sequence length="405" mass="41663">MNRPDLLVRLESARAAREQAGLLRRARTCDALGSRRFVRGKTLTDFCGNDYLGLAGHRDLVAALSRTAAAEGVGTGAAHLVSGHRGEHAALEEELADWTGRERALLFSTGVMANLGALQALLGAGAMPVWGRGASLCVQDRLNHASLIDGAQLAGAELRRYPHGDADGAARQLDARTGLPAMIATDGVFSMDGDVAPLTALAEVCRTRTALLYVDDAHGLGVLGPQGAGSVSAAGLGTAEVPVLMGTLGKALGCAGAFVAGDAAVIEAIAQFARTYVYTTAMPAALAAATRAAVRLARFDRDGRRERLAANIARFRAGAAQLGLPLMASGTAIQPLPMGTPAAASAAAAALEAAGFLVVAIRPPTVPRDGARLRITLSALHTADRIDALLEALTRLPRPVESAVV</sequence>
<comment type="catalytic activity">
    <reaction evidence="8 9">
        <text>6-carboxyhexanoyl-[ACP] + L-alanine + H(+) = (8S)-8-amino-7-oxononanoate + holo-[ACP] + CO2</text>
        <dbReference type="Rhea" id="RHEA:42288"/>
        <dbReference type="Rhea" id="RHEA-COMP:9685"/>
        <dbReference type="Rhea" id="RHEA-COMP:9955"/>
        <dbReference type="ChEBI" id="CHEBI:15378"/>
        <dbReference type="ChEBI" id="CHEBI:16526"/>
        <dbReference type="ChEBI" id="CHEBI:57972"/>
        <dbReference type="ChEBI" id="CHEBI:64479"/>
        <dbReference type="ChEBI" id="CHEBI:78846"/>
        <dbReference type="ChEBI" id="CHEBI:149468"/>
        <dbReference type="EC" id="2.3.1.47"/>
    </reaction>
</comment>
<proteinExistence type="inferred from homology"/>
<dbReference type="InterPro" id="IPR015424">
    <property type="entry name" value="PyrdxlP-dep_Trfase"/>
</dbReference>
<gene>
    <name evidence="9" type="primary">bioF</name>
    <name evidence="11" type="ORF">HBF32_17705</name>
</gene>
<dbReference type="UniPathway" id="UPA00078"/>
<dbReference type="GO" id="GO:0030170">
    <property type="term" value="F:pyridoxal phosphate binding"/>
    <property type="evidence" value="ECO:0007669"/>
    <property type="project" value="UniProtKB-UniRule"/>
</dbReference>
<dbReference type="InterPro" id="IPR001917">
    <property type="entry name" value="Aminotrans_II_pyridoxalP_BS"/>
</dbReference>
<feature type="binding site" evidence="9">
    <location>
        <position position="247"/>
    </location>
    <ligand>
        <name>pyridoxal 5'-phosphate</name>
        <dbReference type="ChEBI" id="CHEBI:597326"/>
    </ligand>
</feature>
<comment type="pathway">
    <text evidence="2 9">Cofactor biosynthesis; biotin biosynthesis.</text>
</comment>
<evidence type="ECO:0000259" key="10">
    <source>
        <dbReference type="Pfam" id="PF00155"/>
    </source>
</evidence>
<keyword evidence="7 9" id="KW-0663">Pyridoxal phosphate</keyword>
<evidence type="ECO:0000256" key="2">
    <source>
        <dbReference type="ARBA" id="ARBA00004746"/>
    </source>
</evidence>
<dbReference type="InterPro" id="IPR050087">
    <property type="entry name" value="AON_synthase_class-II"/>
</dbReference>
<evidence type="ECO:0000256" key="7">
    <source>
        <dbReference type="ARBA" id="ARBA00022898"/>
    </source>
</evidence>
<dbReference type="Gene3D" id="3.40.640.10">
    <property type="entry name" value="Type I PLP-dependent aspartate aminotransferase-like (Major domain)"/>
    <property type="match status" value="1"/>
</dbReference>
<protein>
    <recommendedName>
        <fullName evidence="9">8-amino-7-oxononanoate synthase</fullName>
        <shortName evidence="9">AONS</shortName>
        <ecNumber evidence="9">2.3.1.47</ecNumber>
    </recommendedName>
    <alternativeName>
        <fullName evidence="9">7-keto-8-amino-pelargonic acid synthase</fullName>
        <shortName evidence="9">7-KAP synthase</shortName>
        <shortName evidence="9">KAPA synthase</shortName>
    </alternativeName>
    <alternativeName>
        <fullName evidence="9">8-amino-7-ketopelargonate synthase</fullName>
    </alternativeName>
</protein>
<feature type="binding site" evidence="9">
    <location>
        <position position="24"/>
    </location>
    <ligand>
        <name>substrate</name>
    </ligand>
</feature>
<comment type="cofactor">
    <cofactor evidence="1 9">
        <name>pyridoxal 5'-phosphate</name>
        <dbReference type="ChEBI" id="CHEBI:597326"/>
    </cofactor>
</comment>
<dbReference type="AlphaFoldDB" id="A0A7X5TRM8"/>
<comment type="caution">
    <text evidence="9">Lacks conserved residue(s) required for the propagation of feature annotation.</text>
</comment>
<dbReference type="InterPro" id="IPR004839">
    <property type="entry name" value="Aminotransferase_I/II_large"/>
</dbReference>
<feature type="modified residue" description="N6-(pyridoxal phosphate)lysine" evidence="9">
    <location>
        <position position="250"/>
    </location>
</feature>
<evidence type="ECO:0000256" key="1">
    <source>
        <dbReference type="ARBA" id="ARBA00001933"/>
    </source>
</evidence>
<evidence type="ECO:0000256" key="8">
    <source>
        <dbReference type="ARBA" id="ARBA00047715"/>
    </source>
</evidence>
<evidence type="ECO:0000256" key="6">
    <source>
        <dbReference type="ARBA" id="ARBA00022756"/>
    </source>
</evidence>
<dbReference type="InterPro" id="IPR022834">
    <property type="entry name" value="AONS_Proteobacteria"/>
</dbReference>
<comment type="similarity">
    <text evidence="3 9">Belongs to the class-II pyridoxal-phosphate-dependent aminotransferase family. BioF subfamily.</text>
</comment>
<keyword evidence="12" id="KW-1185">Reference proteome</keyword>
<feature type="domain" description="Aminotransferase class I/classII large" evidence="10">
    <location>
        <begin position="43"/>
        <end position="393"/>
    </location>
</feature>
<comment type="caution">
    <text evidence="11">The sequence shown here is derived from an EMBL/GenBank/DDBJ whole genome shotgun (WGS) entry which is preliminary data.</text>
</comment>
<evidence type="ECO:0000313" key="12">
    <source>
        <dbReference type="Proteomes" id="UP000518878"/>
    </source>
</evidence>
<dbReference type="InterPro" id="IPR015422">
    <property type="entry name" value="PyrdxlP-dep_Trfase_small"/>
</dbReference>
<keyword evidence="6 9" id="KW-0093">Biotin biosynthesis</keyword>
<dbReference type="SUPFAM" id="SSF53383">
    <property type="entry name" value="PLP-dependent transferases"/>
    <property type="match status" value="1"/>
</dbReference>
<keyword evidence="5 9" id="KW-0808">Transferase</keyword>
<dbReference type="EC" id="2.3.1.47" evidence="9"/>
<accession>A0A7X5TRM8</accession>
<dbReference type="PANTHER" id="PTHR13693:SF100">
    <property type="entry name" value="8-AMINO-7-OXONONANOATE SYNTHASE"/>
    <property type="match status" value="1"/>
</dbReference>
<dbReference type="EMBL" id="JAAQTL010000003">
    <property type="protein sequence ID" value="NID17315.1"/>
    <property type="molecule type" value="Genomic_DNA"/>
</dbReference>
<evidence type="ECO:0000256" key="5">
    <source>
        <dbReference type="ARBA" id="ARBA00022679"/>
    </source>
</evidence>
<feature type="binding site" evidence="9">
    <location>
        <position position="365"/>
    </location>
    <ligand>
        <name>substrate</name>
    </ligand>
</feature>
<feature type="binding site" evidence="9">
    <location>
        <position position="190"/>
    </location>
    <ligand>
        <name>pyridoxal 5'-phosphate</name>
        <dbReference type="ChEBI" id="CHEBI:597326"/>
    </ligand>
</feature>
<dbReference type="Gene3D" id="3.90.1150.10">
    <property type="entry name" value="Aspartate Aminotransferase, domain 1"/>
    <property type="match status" value="1"/>
</dbReference>
<comment type="subunit">
    <text evidence="4 9">Homodimer.</text>
</comment>
<dbReference type="InterPro" id="IPR015421">
    <property type="entry name" value="PyrdxlP-dep_Trfase_major"/>
</dbReference>
<evidence type="ECO:0000313" key="11">
    <source>
        <dbReference type="EMBL" id="NID17315.1"/>
    </source>
</evidence>
<comment type="function">
    <text evidence="9">Catalyzes the decarboxylative condensation of pimeloyl-[acyl-carrier protein] and L-alanine to produce 8-amino-7-oxononanoate (AON), [acyl-carrier protein], and carbon dioxide.</text>
</comment>
<dbReference type="PROSITE" id="PS00599">
    <property type="entry name" value="AA_TRANSFER_CLASS_2"/>
    <property type="match status" value="1"/>
</dbReference>
<feature type="binding site" evidence="9">
    <location>
        <position position="144"/>
    </location>
    <ligand>
        <name>substrate</name>
    </ligand>
</feature>
<evidence type="ECO:0000256" key="9">
    <source>
        <dbReference type="HAMAP-Rule" id="MF_01693"/>
    </source>
</evidence>
<dbReference type="RefSeq" id="WP_166701137.1">
    <property type="nucleotide sequence ID" value="NZ_JAAQTL010000003.1"/>
</dbReference>
<evidence type="ECO:0000256" key="3">
    <source>
        <dbReference type="ARBA" id="ARBA00010008"/>
    </source>
</evidence>
<dbReference type="GO" id="GO:0008710">
    <property type="term" value="F:8-amino-7-oxononanoate synthase activity"/>
    <property type="evidence" value="ECO:0007669"/>
    <property type="project" value="UniProtKB-UniRule"/>
</dbReference>
<feature type="binding site" evidence="9">
    <location>
        <position position="218"/>
    </location>
    <ligand>
        <name>pyridoxal 5'-phosphate</name>
        <dbReference type="ChEBI" id="CHEBI:597326"/>
    </ligand>
</feature>
<organism evidence="11 12">
    <name type="scientific">Luteibacter yeojuensis</name>
    <dbReference type="NCBI Taxonomy" id="345309"/>
    <lineage>
        <taxon>Bacteria</taxon>
        <taxon>Pseudomonadati</taxon>
        <taxon>Pseudomonadota</taxon>
        <taxon>Gammaproteobacteria</taxon>
        <taxon>Lysobacterales</taxon>
        <taxon>Rhodanobacteraceae</taxon>
        <taxon>Luteibacter</taxon>
    </lineage>
</organism>
<evidence type="ECO:0000256" key="4">
    <source>
        <dbReference type="ARBA" id="ARBA00011738"/>
    </source>
</evidence>